<reference evidence="1" key="1">
    <citation type="journal article" date="2018" name="MSphere">
        <title>Ultrasensitive Capture of Human Herpes Simplex Virus Genomes Directly from Clinical Samples Reveals Extraordinarily Limited Evolution in Cell Culture.</title>
        <authorList>
            <person name="Greninger A.L."/>
            <person name="Roychoudhury P."/>
            <person name="Xie H."/>
            <person name="Casto A."/>
            <person name="Cent A."/>
            <person name="Pepper G."/>
            <person name="Koelle D.M."/>
            <person name="Huang M.L."/>
            <person name="Wald A."/>
            <person name="Johnston C."/>
            <person name="Jerome K.R."/>
        </authorList>
    </citation>
    <scope>NUCLEOTIDE SEQUENCE</scope>
    <source>
        <strain evidence="1">2003-15756</strain>
    </source>
</reference>
<organismHost>
    <name type="scientific">Homo sapiens</name>
    <name type="common">Human</name>
    <dbReference type="NCBI Taxonomy" id="9606"/>
</organismHost>
<evidence type="ECO:0000313" key="1">
    <source>
        <dbReference type="EMBL" id="AWW10976.1"/>
    </source>
</evidence>
<dbReference type="EMBL" id="MG999872">
    <property type="protein sequence ID" value="AWW10976.1"/>
    <property type="molecule type" value="Genomic_DNA"/>
</dbReference>
<protein>
    <submittedName>
        <fullName evidence="1">Uncharacterized protein</fullName>
    </submittedName>
</protein>
<accession>A0A2Z4H873</accession>
<proteinExistence type="predicted"/>
<organism evidence="1">
    <name type="scientific">Human herpesvirus 1</name>
    <name type="common">HHV-1</name>
    <name type="synonym">Human herpes simplex virus 1</name>
    <dbReference type="NCBI Taxonomy" id="10298"/>
    <lineage>
        <taxon>Viruses</taxon>
        <taxon>Duplodnaviria</taxon>
        <taxon>Heunggongvirae</taxon>
        <taxon>Peploviricota</taxon>
        <taxon>Herviviricetes</taxon>
        <taxon>Herpesvirales</taxon>
        <taxon>Orthoherpesviridae</taxon>
        <taxon>Alphaherpesvirinae</taxon>
        <taxon>Simplexvirus</taxon>
        <taxon>Simplexvirus humanalpha1</taxon>
    </lineage>
</organism>
<sequence>MRPVASRCAVAWTMMMRFPAVLRRPGRGDTWVPSTRGLFWGGSAVRGWRRRRCS</sequence>
<name>A0A2Z4H873_HHV1</name>